<keyword evidence="2" id="KW-0812">Transmembrane</keyword>
<dbReference type="Proteomes" id="UP000821866">
    <property type="component" value="Chromosome 11"/>
</dbReference>
<dbReference type="Gene3D" id="3.40.390.10">
    <property type="entry name" value="Collagenase (Catalytic Domain)"/>
    <property type="match status" value="2"/>
</dbReference>
<feature type="compositionally biased region" description="Basic and acidic residues" evidence="1">
    <location>
        <begin position="250"/>
        <end position="265"/>
    </location>
</feature>
<dbReference type="InterPro" id="IPR000718">
    <property type="entry name" value="Peptidase_M13"/>
</dbReference>
<reference evidence="3" key="2">
    <citation type="submission" date="2021-09" db="EMBL/GenBank/DDBJ databases">
        <authorList>
            <person name="Jia N."/>
            <person name="Wang J."/>
            <person name="Shi W."/>
            <person name="Du L."/>
            <person name="Sun Y."/>
            <person name="Zhan W."/>
            <person name="Jiang J."/>
            <person name="Wang Q."/>
            <person name="Zhang B."/>
            <person name="Ji P."/>
            <person name="Sakyi L.B."/>
            <person name="Cui X."/>
            <person name="Yuan T."/>
            <person name="Jiang B."/>
            <person name="Yang W."/>
            <person name="Lam T.T.-Y."/>
            <person name="Chang Q."/>
            <person name="Ding S."/>
            <person name="Wang X."/>
            <person name="Zhu J."/>
            <person name="Ruan X."/>
            <person name="Zhao L."/>
            <person name="Wei J."/>
            <person name="Que T."/>
            <person name="Du C."/>
            <person name="Cheng J."/>
            <person name="Dai P."/>
            <person name="Han X."/>
            <person name="Huang E."/>
            <person name="Gao Y."/>
            <person name="Liu J."/>
            <person name="Shao H."/>
            <person name="Ye R."/>
            <person name="Li L."/>
            <person name="Wei W."/>
            <person name="Wang X."/>
            <person name="Wang C."/>
            <person name="Huo Q."/>
            <person name="Li W."/>
            <person name="Guo W."/>
            <person name="Chen H."/>
            <person name="Chen S."/>
            <person name="Zhou L."/>
            <person name="Zhou L."/>
            <person name="Ni X."/>
            <person name="Tian J."/>
            <person name="Zhou Y."/>
            <person name="Sheng Y."/>
            <person name="Liu T."/>
            <person name="Pan Y."/>
            <person name="Xia L."/>
            <person name="Li J."/>
            <person name="Zhao F."/>
            <person name="Cao W."/>
        </authorList>
    </citation>
    <scope>NUCLEOTIDE SEQUENCE</scope>
    <source>
        <strain evidence="3">Rmic-2018</strain>
        <tissue evidence="3">Larvae</tissue>
    </source>
</reference>
<dbReference type="PANTHER" id="PTHR11733:SF241">
    <property type="entry name" value="GH26575P-RELATED"/>
    <property type="match status" value="1"/>
</dbReference>
<dbReference type="GO" id="GO:0004222">
    <property type="term" value="F:metalloendopeptidase activity"/>
    <property type="evidence" value="ECO:0007669"/>
    <property type="project" value="InterPro"/>
</dbReference>
<accession>A0A9J6EP08</accession>
<dbReference type="InterPro" id="IPR042089">
    <property type="entry name" value="Peptidase_M13_dom_2"/>
</dbReference>
<proteinExistence type="predicted"/>
<evidence type="ECO:0000256" key="2">
    <source>
        <dbReference type="SAM" id="Phobius"/>
    </source>
</evidence>
<keyword evidence="2" id="KW-0472">Membrane</keyword>
<dbReference type="InterPro" id="IPR024079">
    <property type="entry name" value="MetalloPept_cat_dom_sf"/>
</dbReference>
<dbReference type="AlphaFoldDB" id="A0A9J6EP08"/>
<dbReference type="GO" id="GO:0016485">
    <property type="term" value="P:protein processing"/>
    <property type="evidence" value="ECO:0007669"/>
    <property type="project" value="TreeGrafter"/>
</dbReference>
<evidence type="ECO:0008006" key="5">
    <source>
        <dbReference type="Google" id="ProtNLM"/>
    </source>
</evidence>
<dbReference type="PROSITE" id="PS51885">
    <property type="entry name" value="NEPRILYSIN"/>
    <property type="match status" value="1"/>
</dbReference>
<dbReference type="EMBL" id="JABSTU010000003">
    <property type="protein sequence ID" value="KAH8036153.1"/>
    <property type="molecule type" value="Genomic_DNA"/>
</dbReference>
<protein>
    <recommendedName>
        <fullName evidence="5">M13 family peptidase</fullName>
    </recommendedName>
</protein>
<feature type="region of interest" description="Disordered" evidence="1">
    <location>
        <begin position="243"/>
        <end position="295"/>
    </location>
</feature>
<evidence type="ECO:0000256" key="1">
    <source>
        <dbReference type="SAM" id="MobiDB-lite"/>
    </source>
</evidence>
<keyword evidence="4" id="KW-1185">Reference proteome</keyword>
<comment type="caution">
    <text evidence="3">The sequence shown here is derived from an EMBL/GenBank/DDBJ whole genome shotgun (WGS) entry which is preliminary data.</text>
</comment>
<keyword evidence="2" id="KW-1133">Transmembrane helix</keyword>
<dbReference type="SUPFAM" id="SSF55486">
    <property type="entry name" value="Metalloproteases ('zincins'), catalytic domain"/>
    <property type="match status" value="2"/>
</dbReference>
<feature type="transmembrane region" description="Helical" evidence="2">
    <location>
        <begin position="43"/>
        <end position="65"/>
    </location>
</feature>
<evidence type="ECO:0000313" key="4">
    <source>
        <dbReference type="Proteomes" id="UP000821866"/>
    </source>
</evidence>
<reference evidence="3" key="1">
    <citation type="journal article" date="2020" name="Cell">
        <title>Large-Scale Comparative Analyses of Tick Genomes Elucidate Their Genetic Diversity and Vector Capacities.</title>
        <authorList>
            <consortium name="Tick Genome and Microbiome Consortium (TIGMIC)"/>
            <person name="Jia N."/>
            <person name="Wang J."/>
            <person name="Shi W."/>
            <person name="Du L."/>
            <person name="Sun Y."/>
            <person name="Zhan W."/>
            <person name="Jiang J.F."/>
            <person name="Wang Q."/>
            <person name="Zhang B."/>
            <person name="Ji P."/>
            <person name="Bell-Sakyi L."/>
            <person name="Cui X.M."/>
            <person name="Yuan T.T."/>
            <person name="Jiang B.G."/>
            <person name="Yang W.F."/>
            <person name="Lam T.T."/>
            <person name="Chang Q.C."/>
            <person name="Ding S.J."/>
            <person name="Wang X.J."/>
            <person name="Zhu J.G."/>
            <person name="Ruan X.D."/>
            <person name="Zhao L."/>
            <person name="Wei J.T."/>
            <person name="Ye R.Z."/>
            <person name="Que T.C."/>
            <person name="Du C.H."/>
            <person name="Zhou Y.H."/>
            <person name="Cheng J.X."/>
            <person name="Dai P.F."/>
            <person name="Guo W.B."/>
            <person name="Han X.H."/>
            <person name="Huang E.J."/>
            <person name="Li L.F."/>
            <person name="Wei W."/>
            <person name="Gao Y.C."/>
            <person name="Liu J.Z."/>
            <person name="Shao H.Z."/>
            <person name="Wang X."/>
            <person name="Wang C.C."/>
            <person name="Yang T.C."/>
            <person name="Huo Q.B."/>
            <person name="Li W."/>
            <person name="Chen H.Y."/>
            <person name="Chen S.E."/>
            <person name="Zhou L.G."/>
            <person name="Ni X.B."/>
            <person name="Tian J.H."/>
            <person name="Sheng Y."/>
            <person name="Liu T."/>
            <person name="Pan Y.S."/>
            <person name="Xia L.Y."/>
            <person name="Li J."/>
            <person name="Zhao F."/>
            <person name="Cao W.C."/>
        </authorList>
    </citation>
    <scope>NUCLEOTIDE SEQUENCE</scope>
    <source>
        <strain evidence="3">Rmic-2018</strain>
    </source>
</reference>
<dbReference type="Gene3D" id="1.10.1380.10">
    <property type="entry name" value="Neutral endopeptidase , domain2"/>
    <property type="match status" value="1"/>
</dbReference>
<dbReference type="GO" id="GO:0005886">
    <property type="term" value="C:plasma membrane"/>
    <property type="evidence" value="ECO:0007669"/>
    <property type="project" value="TreeGrafter"/>
</dbReference>
<name>A0A9J6EP08_RHIMP</name>
<sequence length="659" mass="73483">MSKQEQDAFSDGELSPLSGDILSSDQRSHKHRQPNPVHPLDLVVSQGIALIVLGVIASMCAWLFAEREVIGTPPRKCPACKDAEEYLDEVSDPRVSPCDDFYGHVCGGWGDRAASFEAALAADGQATLRRRLAAYPKGAHELYATFEKLASYYRSCYQARLLSCMSEDMESRHDLPYFVERFATTTGLRWDTLLAKRASNELVDVLVAMSARFAVSVLIRIVSFDLKYSFVVSALGSDELIGNSPCQPVHEGRPPARRPEPHERAAPASPGSVPKPRWQRVPDPGRRQGPSFRTWDSADTRSWLQAVSRHTRLNVTDDSAVALESPKLLKAVLQLFALADDLARSVYLYAHVIHAVWAVYDLNVKQLSAAKRAFAVSTLAPQRAVFLAKEMMSLVTLQLVKHVSLNRRLEASARILLSQMLRAYSYKSVFSGPYLNMTRLEAAYQAFPAAPNLYQESLWKARFLVPEEFLDTCVGKDSSLADVGNEMCMSPWLLLPPMEYPNADRYFNYASMGFLMATRVLHAFLAAQGAYRRRRACHSHAPGHSRCLSAANRETPVSPEDIPDAVIYALGLRSTLEAYRSWAASAYREPEKPALLRTFFRRACLTLCAESPTHKADAWSRLSSRHACNVAVRSMPEFFAAFQCRIGTRMTVNGICTLF</sequence>
<dbReference type="PANTHER" id="PTHR11733">
    <property type="entry name" value="ZINC METALLOPROTEASE FAMILY M13 NEPRILYSIN-RELATED"/>
    <property type="match status" value="1"/>
</dbReference>
<gene>
    <name evidence="3" type="ORF">HPB51_017964</name>
</gene>
<organism evidence="3 4">
    <name type="scientific">Rhipicephalus microplus</name>
    <name type="common">Cattle tick</name>
    <name type="synonym">Boophilus microplus</name>
    <dbReference type="NCBI Taxonomy" id="6941"/>
    <lineage>
        <taxon>Eukaryota</taxon>
        <taxon>Metazoa</taxon>
        <taxon>Ecdysozoa</taxon>
        <taxon>Arthropoda</taxon>
        <taxon>Chelicerata</taxon>
        <taxon>Arachnida</taxon>
        <taxon>Acari</taxon>
        <taxon>Parasitiformes</taxon>
        <taxon>Ixodida</taxon>
        <taxon>Ixodoidea</taxon>
        <taxon>Ixodidae</taxon>
        <taxon>Rhipicephalinae</taxon>
        <taxon>Rhipicephalus</taxon>
        <taxon>Boophilus</taxon>
    </lineage>
</organism>
<evidence type="ECO:0000313" key="3">
    <source>
        <dbReference type="EMBL" id="KAH8036153.1"/>
    </source>
</evidence>
<feature type="region of interest" description="Disordered" evidence="1">
    <location>
        <begin position="1"/>
        <end position="36"/>
    </location>
</feature>